<gene>
    <name evidence="3" type="ORF">CEUSTIGMA_g12065.t1</name>
</gene>
<feature type="compositionally biased region" description="Low complexity" evidence="2">
    <location>
        <begin position="352"/>
        <end position="371"/>
    </location>
</feature>
<organism evidence="3 4">
    <name type="scientific">Chlamydomonas eustigma</name>
    <dbReference type="NCBI Taxonomy" id="1157962"/>
    <lineage>
        <taxon>Eukaryota</taxon>
        <taxon>Viridiplantae</taxon>
        <taxon>Chlorophyta</taxon>
        <taxon>core chlorophytes</taxon>
        <taxon>Chlorophyceae</taxon>
        <taxon>CS clade</taxon>
        <taxon>Chlamydomonadales</taxon>
        <taxon>Chlamydomonadaceae</taxon>
        <taxon>Chlamydomonas</taxon>
    </lineage>
</organism>
<comment type="caution">
    <text evidence="3">The sequence shown here is derived from an EMBL/GenBank/DDBJ whole genome shotgun (WGS) entry which is preliminary data.</text>
</comment>
<feature type="compositionally biased region" description="Basic and acidic residues" evidence="2">
    <location>
        <begin position="1"/>
        <end position="15"/>
    </location>
</feature>
<feature type="compositionally biased region" description="Low complexity" evidence="2">
    <location>
        <begin position="49"/>
        <end position="78"/>
    </location>
</feature>
<dbReference type="EMBL" id="BEGY01000131">
    <property type="protein sequence ID" value="GAX84644.1"/>
    <property type="molecule type" value="Genomic_DNA"/>
</dbReference>
<keyword evidence="4" id="KW-1185">Reference proteome</keyword>
<feature type="compositionally biased region" description="Polar residues" evidence="2">
    <location>
        <begin position="530"/>
        <end position="541"/>
    </location>
</feature>
<protein>
    <submittedName>
        <fullName evidence="3">Uncharacterized protein</fullName>
    </submittedName>
</protein>
<feature type="region of interest" description="Disordered" evidence="2">
    <location>
        <begin position="764"/>
        <end position="845"/>
    </location>
</feature>
<feature type="compositionally biased region" description="Low complexity" evidence="2">
    <location>
        <begin position="944"/>
        <end position="959"/>
    </location>
</feature>
<feature type="region of interest" description="Disordered" evidence="2">
    <location>
        <begin position="405"/>
        <end position="491"/>
    </location>
</feature>
<feature type="region of interest" description="Disordered" evidence="2">
    <location>
        <begin position="876"/>
        <end position="982"/>
    </location>
</feature>
<feature type="region of interest" description="Disordered" evidence="2">
    <location>
        <begin position="516"/>
        <end position="575"/>
    </location>
</feature>
<sequence>MNQEKKPFEISEHAKVSVRHPKPISGAQLKQSPAPQGQRQSASARKIDNNNSNNSPSLNGNSGQGPNLNGQSNQNPLSDDISSLHTTAHAKPDQKQRPTLVPRLRSSGVHQNGSPNLESGHAAGKEQTNSDIFKSSCSVVGTTALKAVEEALLDKAALSCIERSRDRLYDLVKARAEADSNFLKEVDILHAEATKQHLLREGVVVLSKHFEEAKARVRSLEEELDFLKRKSAEQEAQQARKFSSSLRQLEVQLEQSNAAAEAARKQLLDSQEELQALREQVKDVVDRGKKQVETLSNERREAHREIDQARTSAMAAEGSLARAADEAAHWHREHDRLASMYEHLLGYLNQQQQPGPPMQQQFIQDSQQQQQRLLSPPVGGMMPTHSPATGGSFLAAGPGPVLLPPGHPSGHGQGLASSLMHRDSGGGQQPAPIHQHGLRGAPPPGFMAPPPGFIGAPQQQLTLPSQQGVQPYFQQQQQPQQHQPSLYQQQQEPPSLVFGIDTGEPFEVNTDAFFQHHQQHQQHHQEQQQGRSLQRGANPSFTEGGVSQGVGTGPQTSSYSHQRPPGGDGSGHIISQSGRPLLAAEELVRLILGLLPQDGGPSSLSSPEDQMRLVHALHGSWSSMGYTTLHGSLQDFMRARPEHFITRGDGMFQGRKFVEPVDASLTASSHSQSSMTNATHNADAAAAFARAAAAGSSSGTAGPGGRSSGPDTAKAPISSSSGSNLTLLDLNGSNSILSSADHVITLPSRPASHSKQAISMNLPPGEVLLTPSQLGEHSRAPGSPITSSAVASQPLQQQAGLMGAAGATRLNSSSLRPASGRQVNGGSSKAPGPSRPINTAAASAAPQMDGTSVALPAAAASITGAADLSVAQLHKGTAKGGSTASTDNTKQPEGHQKQQQGSTQQHGRRSGGIGVRRPSEDHVPVPSVPNAGSTMSGGNGGGMQTVVGSSTVVGRSQQQEVMRAGGKTLLPGKQQNKQSGRG</sequence>
<feature type="region of interest" description="Disordered" evidence="2">
    <location>
        <begin position="352"/>
        <end position="384"/>
    </location>
</feature>
<feature type="coiled-coil region" evidence="1">
    <location>
        <begin position="203"/>
        <end position="312"/>
    </location>
</feature>
<feature type="region of interest" description="Disordered" evidence="2">
    <location>
        <begin position="1"/>
        <end position="82"/>
    </location>
</feature>
<feature type="compositionally biased region" description="Polar residues" evidence="2">
    <location>
        <begin position="880"/>
        <end position="889"/>
    </location>
</feature>
<feature type="compositionally biased region" description="Polar residues" evidence="2">
    <location>
        <begin position="809"/>
        <end position="827"/>
    </location>
</feature>
<keyword evidence="1" id="KW-0175">Coiled coil</keyword>
<evidence type="ECO:0000256" key="1">
    <source>
        <dbReference type="SAM" id="Coils"/>
    </source>
</evidence>
<feature type="compositionally biased region" description="Polar residues" evidence="2">
    <location>
        <begin position="28"/>
        <end position="43"/>
    </location>
</feature>
<feature type="compositionally biased region" description="Low complexity" evidence="2">
    <location>
        <begin position="464"/>
        <end position="491"/>
    </location>
</feature>
<reference evidence="3 4" key="1">
    <citation type="submission" date="2017-08" db="EMBL/GenBank/DDBJ databases">
        <title>Acidophilic green algal genome provides insights into adaptation to an acidic environment.</title>
        <authorList>
            <person name="Hirooka S."/>
            <person name="Hirose Y."/>
            <person name="Kanesaki Y."/>
            <person name="Higuchi S."/>
            <person name="Fujiwara T."/>
            <person name="Onuma R."/>
            <person name="Era A."/>
            <person name="Ohbayashi R."/>
            <person name="Uzuka A."/>
            <person name="Nozaki H."/>
            <person name="Yoshikawa H."/>
            <person name="Miyagishima S.Y."/>
        </authorList>
    </citation>
    <scope>NUCLEOTIDE SEQUENCE [LARGE SCALE GENOMIC DNA]</scope>
    <source>
        <strain evidence="3 4">NIES-2499</strain>
    </source>
</reference>
<name>A0A250XNH7_9CHLO</name>
<feature type="compositionally biased region" description="Pro residues" evidence="2">
    <location>
        <begin position="441"/>
        <end position="452"/>
    </location>
</feature>
<feature type="compositionally biased region" description="Polar residues" evidence="2">
    <location>
        <begin position="108"/>
        <end position="117"/>
    </location>
</feature>
<evidence type="ECO:0000313" key="4">
    <source>
        <dbReference type="Proteomes" id="UP000232323"/>
    </source>
</evidence>
<feature type="compositionally biased region" description="Low complexity" evidence="2">
    <location>
        <begin position="793"/>
        <end position="807"/>
    </location>
</feature>
<accession>A0A250XNH7</accession>
<proteinExistence type="predicted"/>
<evidence type="ECO:0000256" key="2">
    <source>
        <dbReference type="SAM" id="MobiDB-lite"/>
    </source>
</evidence>
<feature type="region of interest" description="Disordered" evidence="2">
    <location>
        <begin position="105"/>
        <end position="128"/>
    </location>
</feature>
<dbReference type="AlphaFoldDB" id="A0A250XNH7"/>
<evidence type="ECO:0000313" key="3">
    <source>
        <dbReference type="EMBL" id="GAX84644.1"/>
    </source>
</evidence>
<feature type="region of interest" description="Disordered" evidence="2">
    <location>
        <begin position="695"/>
        <end position="721"/>
    </location>
</feature>
<feature type="compositionally biased region" description="Polar residues" evidence="2">
    <location>
        <begin position="973"/>
        <end position="982"/>
    </location>
</feature>
<dbReference type="Proteomes" id="UP000232323">
    <property type="component" value="Unassembled WGS sequence"/>
</dbReference>